<dbReference type="InterPro" id="IPR023997">
    <property type="entry name" value="TonB-dep_OMP_SusC/RagA_CS"/>
</dbReference>
<dbReference type="Gene3D" id="2.40.170.20">
    <property type="entry name" value="TonB-dependent receptor, beta-barrel domain"/>
    <property type="match status" value="1"/>
</dbReference>
<dbReference type="GO" id="GO:0009279">
    <property type="term" value="C:cell outer membrane"/>
    <property type="evidence" value="ECO:0007669"/>
    <property type="project" value="UniProtKB-SubCell"/>
</dbReference>
<comment type="caution">
    <text evidence="10">The sequence shown here is derived from an EMBL/GenBank/DDBJ whole genome shotgun (WGS) entry which is preliminary data.</text>
</comment>
<evidence type="ECO:0000259" key="9">
    <source>
        <dbReference type="Pfam" id="PF07715"/>
    </source>
</evidence>
<evidence type="ECO:0000256" key="7">
    <source>
        <dbReference type="PROSITE-ProRule" id="PRU01360"/>
    </source>
</evidence>
<evidence type="ECO:0000256" key="2">
    <source>
        <dbReference type="ARBA" id="ARBA00022448"/>
    </source>
</evidence>
<protein>
    <submittedName>
        <fullName evidence="10">TonB-linked outer membrane protein, SusC/RagA family</fullName>
    </submittedName>
</protein>
<dbReference type="NCBIfam" id="TIGR04056">
    <property type="entry name" value="OMP_RagA_SusC"/>
    <property type="match status" value="1"/>
</dbReference>
<evidence type="ECO:0000256" key="8">
    <source>
        <dbReference type="SAM" id="SignalP"/>
    </source>
</evidence>
<keyword evidence="6 7" id="KW-0998">Cell outer membrane</keyword>
<dbReference type="InterPro" id="IPR037066">
    <property type="entry name" value="Plug_dom_sf"/>
</dbReference>
<dbReference type="PaxDb" id="537011-PREVCOP_04963"/>
<dbReference type="InterPro" id="IPR039426">
    <property type="entry name" value="TonB-dep_rcpt-like"/>
</dbReference>
<dbReference type="SUPFAM" id="SSF56935">
    <property type="entry name" value="Porins"/>
    <property type="match status" value="1"/>
</dbReference>
<dbReference type="InterPro" id="IPR023996">
    <property type="entry name" value="TonB-dep_OMP_SusC/RagA"/>
</dbReference>
<gene>
    <name evidence="10" type="ORF">PREVCOP_04963</name>
</gene>
<organism evidence="10 11">
    <name type="scientific">Segatella copri DSM 18205</name>
    <dbReference type="NCBI Taxonomy" id="537011"/>
    <lineage>
        <taxon>Bacteria</taxon>
        <taxon>Pseudomonadati</taxon>
        <taxon>Bacteroidota</taxon>
        <taxon>Bacteroidia</taxon>
        <taxon>Bacteroidales</taxon>
        <taxon>Prevotellaceae</taxon>
        <taxon>Segatella</taxon>
    </lineage>
</organism>
<keyword evidence="4 7" id="KW-0812">Transmembrane</keyword>
<accession>D1PCM9</accession>
<dbReference type="PROSITE" id="PS52016">
    <property type="entry name" value="TONB_DEPENDENT_REC_3"/>
    <property type="match status" value="1"/>
</dbReference>
<dbReference type="InterPro" id="IPR008969">
    <property type="entry name" value="CarboxyPept-like_regulatory"/>
</dbReference>
<keyword evidence="5 7" id="KW-0472">Membrane</keyword>
<dbReference type="EMBL" id="ACBX02000014">
    <property type="protein sequence ID" value="EFB35681.1"/>
    <property type="molecule type" value="Genomic_DNA"/>
</dbReference>
<comment type="subcellular location">
    <subcellularLocation>
        <location evidence="1 7">Cell outer membrane</location>
        <topology evidence="1 7">Multi-pass membrane protein</topology>
    </subcellularLocation>
</comment>
<feature type="chain" id="PRO_5003026178" evidence="8">
    <location>
        <begin position="22"/>
        <end position="1074"/>
    </location>
</feature>
<dbReference type="FunFam" id="2.60.40.1120:FF:000003">
    <property type="entry name" value="Outer membrane protein Omp121"/>
    <property type="match status" value="1"/>
</dbReference>
<feature type="signal peptide" evidence="8">
    <location>
        <begin position="1"/>
        <end position="21"/>
    </location>
</feature>
<sequence>MEKRLMTFIACLFLSLGMALAQTQVSGTITSSEDGSPVIGASIKVVGTQTGTITDVDGNFSLAAPANAKLEISYIGMISKTVKAAKNMKIVLDPDNHALDEVMVVAFGTAKKSAFTGSAAVVGSEELSKKISTNVTDALVGSVPGLQLRGASGQPGSDNNGVNIRGIASMYAATDPLVIVDGAPYPGNLSSIPTDDIESVTVLKDAASAALYGARGAAGVILITTKNGKNKEAEVSIDMKWGSNSRAVPEYDVIKDPGQYYEAYYAQLYNNYYYGQGMSAANANLKANSSMLSQLAYNAYTVPENEQLIGINGKLNPNATLGRTYELNGEKYYMTADDWNKAAYKDALRQDYNISIKGATDRSSYYTSLGYLSDDGVIANSSYERISARLKADYQAKKWLKVGVNAQYVHSTTQSNPNLSDETNSTNLMYFVSSIAPIYPIYVRTIDANGNVAIKKDSYGHDMYDYGLPKNYGVTRPFLSTGNPLGSNRYNKVEKGINQINGSVFADIKITDWLKFNATSTVIYGMEDFSDYENAYEGPKAGVNGQLTKYNLADLRTNNTQTLTFMKNFGKHNVDVLLGHEYYKLTRKYLNAQGEGGFSPSITELNAFANKKDNGSYKLNYNVEGFFGRAQYNYDDKYFASASYRRDASSRFAKENRWGNFWSLGGAWLINKEKWFNAPFVDELKVKASIGQQGNDNIGNWAYTDLYTVSKASNTLMSPTFYRMGNKDITWETTTNLNLGVEFSFLKHRLMGSFDFYSKKTTDLLFWLSIPESQGSRGYYTNIGNMRNTGIELVLTGVLVRTKDIDWSITANMSHNATKVLKLPTMKTEQYGGFSESNTGKTYQYWYREGGPMYNAYLPSYAGVNEKGEALYWVDEKIDGNATTTGAQPGKSKDYTTTNINKASYYEQGSLLPKVFGGLSTSFRYKGFDLAATFDYQIGGKVYDVQYATLMAPAQSGNDAGHAIHKDYIKSWSPNNTSSNIPRWQYGDLYSTATSDRFLTNAGYFNFQSFTVGYTLPKGLIPMVSKIRVYCAGENLCFWSARKGLDPRYSYEGSGYTSVYSPTRNISGGIQVTF</sequence>
<dbReference type="HOGENOM" id="CLU_004317_0_1_10"/>
<keyword evidence="11" id="KW-1185">Reference proteome</keyword>
<evidence type="ECO:0000313" key="11">
    <source>
        <dbReference type="Proteomes" id="UP000004477"/>
    </source>
</evidence>
<name>D1PCM9_9BACT</name>
<dbReference type="AlphaFoldDB" id="D1PCM9"/>
<dbReference type="Pfam" id="PF13715">
    <property type="entry name" value="CarbopepD_reg_2"/>
    <property type="match status" value="1"/>
</dbReference>
<evidence type="ECO:0000256" key="4">
    <source>
        <dbReference type="ARBA" id="ARBA00022692"/>
    </source>
</evidence>
<dbReference type="Pfam" id="PF07715">
    <property type="entry name" value="Plug"/>
    <property type="match status" value="1"/>
</dbReference>
<keyword evidence="8" id="KW-0732">Signal</keyword>
<dbReference type="NCBIfam" id="TIGR04057">
    <property type="entry name" value="SusC_RagA_signa"/>
    <property type="match status" value="1"/>
</dbReference>
<dbReference type="RefSeq" id="WP_006847671.1">
    <property type="nucleotide sequence ID" value="NZ_CP085932.1"/>
</dbReference>
<dbReference type="Gene3D" id="2.170.130.10">
    <property type="entry name" value="TonB-dependent receptor, plug domain"/>
    <property type="match status" value="1"/>
</dbReference>
<evidence type="ECO:0000256" key="1">
    <source>
        <dbReference type="ARBA" id="ARBA00004571"/>
    </source>
</evidence>
<evidence type="ECO:0000256" key="6">
    <source>
        <dbReference type="ARBA" id="ARBA00023237"/>
    </source>
</evidence>
<keyword evidence="2 7" id="KW-0813">Transport</keyword>
<dbReference type="Gene3D" id="2.60.40.1120">
    <property type="entry name" value="Carboxypeptidase-like, regulatory domain"/>
    <property type="match status" value="1"/>
</dbReference>
<dbReference type="InterPro" id="IPR036942">
    <property type="entry name" value="Beta-barrel_TonB_sf"/>
</dbReference>
<dbReference type="STRING" id="537011.PREVCOP_04963"/>
<dbReference type="SUPFAM" id="SSF49464">
    <property type="entry name" value="Carboxypeptidase regulatory domain-like"/>
    <property type="match status" value="1"/>
</dbReference>
<reference evidence="10" key="1">
    <citation type="submission" date="2009-11" db="EMBL/GenBank/DDBJ databases">
        <authorList>
            <person name="Weinstock G."/>
            <person name="Sodergren E."/>
            <person name="Clifton S."/>
            <person name="Fulton L."/>
            <person name="Fulton B."/>
            <person name="Courtney L."/>
            <person name="Fronick C."/>
            <person name="Harrison M."/>
            <person name="Strong C."/>
            <person name="Farmer C."/>
            <person name="Delahaunty K."/>
            <person name="Markovic C."/>
            <person name="Hall O."/>
            <person name="Minx P."/>
            <person name="Tomlinson C."/>
            <person name="Mitreva M."/>
            <person name="Nelson J."/>
            <person name="Hou S."/>
            <person name="Wollam A."/>
            <person name="Pepin K.H."/>
            <person name="Johnson M."/>
            <person name="Bhonagiri V."/>
            <person name="Nash W.E."/>
            <person name="Warren W."/>
            <person name="Chinwalla A."/>
            <person name="Mardis E.R."/>
            <person name="Wilson R.K."/>
        </authorList>
    </citation>
    <scope>NUCLEOTIDE SEQUENCE [LARGE SCALE GENOMIC DNA]</scope>
    <source>
        <strain evidence="10">DSM 18205</strain>
    </source>
</reference>
<comment type="similarity">
    <text evidence="7">Belongs to the TonB-dependent receptor family.</text>
</comment>
<evidence type="ECO:0000256" key="5">
    <source>
        <dbReference type="ARBA" id="ARBA00023136"/>
    </source>
</evidence>
<dbReference type="GeneID" id="69847760"/>
<evidence type="ECO:0000256" key="3">
    <source>
        <dbReference type="ARBA" id="ARBA00022452"/>
    </source>
</evidence>
<evidence type="ECO:0000313" key="10">
    <source>
        <dbReference type="EMBL" id="EFB35681.1"/>
    </source>
</evidence>
<keyword evidence="3 7" id="KW-1134">Transmembrane beta strand</keyword>
<dbReference type="Proteomes" id="UP000004477">
    <property type="component" value="Unassembled WGS sequence"/>
</dbReference>
<proteinExistence type="inferred from homology"/>
<feature type="domain" description="TonB-dependent receptor plug" evidence="9">
    <location>
        <begin position="113"/>
        <end position="220"/>
    </location>
</feature>
<dbReference type="InterPro" id="IPR012910">
    <property type="entry name" value="Plug_dom"/>
</dbReference>